<feature type="compositionally biased region" description="Basic and acidic residues" evidence="1">
    <location>
        <begin position="408"/>
        <end position="423"/>
    </location>
</feature>
<feature type="compositionally biased region" description="Basic and acidic residues" evidence="1">
    <location>
        <begin position="536"/>
        <end position="550"/>
    </location>
</feature>
<organism evidence="2 3">
    <name type="scientific">Forsythia ovata</name>
    <dbReference type="NCBI Taxonomy" id="205694"/>
    <lineage>
        <taxon>Eukaryota</taxon>
        <taxon>Viridiplantae</taxon>
        <taxon>Streptophyta</taxon>
        <taxon>Embryophyta</taxon>
        <taxon>Tracheophyta</taxon>
        <taxon>Spermatophyta</taxon>
        <taxon>Magnoliopsida</taxon>
        <taxon>eudicotyledons</taxon>
        <taxon>Gunneridae</taxon>
        <taxon>Pentapetalae</taxon>
        <taxon>asterids</taxon>
        <taxon>lamiids</taxon>
        <taxon>Lamiales</taxon>
        <taxon>Oleaceae</taxon>
        <taxon>Forsythieae</taxon>
        <taxon>Forsythia</taxon>
    </lineage>
</organism>
<feature type="region of interest" description="Disordered" evidence="1">
    <location>
        <begin position="104"/>
        <end position="154"/>
    </location>
</feature>
<proteinExistence type="predicted"/>
<feature type="region of interest" description="Disordered" evidence="1">
    <location>
        <begin position="866"/>
        <end position="917"/>
    </location>
</feature>
<evidence type="ECO:0000256" key="1">
    <source>
        <dbReference type="SAM" id="MobiDB-lite"/>
    </source>
</evidence>
<dbReference type="PANTHER" id="PTHR34962:SF1">
    <property type="entry name" value="EMBRYO DEFECTIVE 1703-RELATED"/>
    <property type="match status" value="1"/>
</dbReference>
<feature type="region of interest" description="Disordered" evidence="1">
    <location>
        <begin position="536"/>
        <end position="555"/>
    </location>
</feature>
<name>A0ABD1PYV6_9LAMI</name>
<dbReference type="PANTHER" id="PTHR34962">
    <property type="entry name" value="EMBRYO DEFECTIVE 1703-RELATED"/>
    <property type="match status" value="1"/>
</dbReference>
<feature type="compositionally biased region" description="Polar residues" evidence="1">
    <location>
        <begin position="877"/>
        <end position="891"/>
    </location>
</feature>
<feature type="compositionally biased region" description="Polar residues" evidence="1">
    <location>
        <begin position="620"/>
        <end position="637"/>
    </location>
</feature>
<keyword evidence="3" id="KW-1185">Reference proteome</keyword>
<accession>A0ABD1PYV6</accession>
<feature type="region of interest" description="Disordered" evidence="1">
    <location>
        <begin position="601"/>
        <end position="665"/>
    </location>
</feature>
<evidence type="ECO:0000313" key="2">
    <source>
        <dbReference type="EMBL" id="KAL2468824.1"/>
    </source>
</evidence>
<feature type="compositionally biased region" description="Basic and acidic residues" evidence="1">
    <location>
        <begin position="638"/>
        <end position="665"/>
    </location>
</feature>
<reference evidence="3" key="1">
    <citation type="submission" date="2024-07" db="EMBL/GenBank/DDBJ databases">
        <title>Two chromosome-level genome assemblies of Korean endemic species Abeliophyllum distichum and Forsythia ovata (Oleaceae).</title>
        <authorList>
            <person name="Jang H."/>
        </authorList>
    </citation>
    <scope>NUCLEOTIDE SEQUENCE [LARGE SCALE GENOMIC DNA]</scope>
</reference>
<feature type="compositionally biased region" description="Polar residues" evidence="1">
    <location>
        <begin position="106"/>
        <end position="117"/>
    </location>
</feature>
<dbReference type="Proteomes" id="UP001604277">
    <property type="component" value="Unassembled WGS sequence"/>
</dbReference>
<evidence type="ECO:0000313" key="3">
    <source>
        <dbReference type="Proteomes" id="UP001604277"/>
    </source>
</evidence>
<sequence>MEFLNSTVSRNCQISSNNPFLFHNFSITTRINKKYPSRVTIPNSRRFSLHPQFILCLPRSKKLQVSAHFGRTTNRQNYLRKKLTERQQQVNDLQNPVHKFNESDISESNFDSYGKENSNLDKRSSLDKNYGVKRSNLGENNGESGSVKEPETESRRKVLGESVLWNKLESWVEQYKKDTEMWGIGTGPIFTLFQDTEGKIKRVVVNEDEILRRSQVNPRNGSETEDLAEVNFKISFAKDLAREMERGSEVIPKNSSVVKFVMSGGKSGFLDMIQGIAVKPGMFSRMSRVGVVVLCGLFVVWAVKGLCTSQIDSEEYTRLEKEMLRRKMKARMEKEKMVKGSVEVMQDSTEPISASVGRPQLDKEEVVNNIIKANGLNNELAVMEYSGYKPSNFNDKIEEIRAMARHARELEQKGSSEDNRDGEDGSVSSQNDLPNGQVMDIRDYEGISLRTSFDDLKDDIGLLTQETSVEESETQIRNISNANGNENTILEVTNGIFGSSSSDLNEVDLQSDKSSVRTKLRLIKSVKEAQEYLSRKNHKAEVNEEPKVSTEEQVDTGLIMQSTNEASDDNVELPNSSLLSERSKFSYSYKASCSEGKVFASASNRDSEEAEEKVDGLKNLNITRTSSGHETSPSSQKSGHEDSSLLKEASSPHEKHNYEGTEKNEAVIDLQMPGTTMGNEVNGGSAKVASSINKENWIEKNFHEFEPIAQKIGVGFRDNYLVARENTNQELELKSLGDDNELEWMNDERLRDIVFKVRENELSGRDPFYLIDDEDKCSFFSGLEKKVEQENEKLMNLHKYLHSNIENLDYGADGISLYDPPEKIIPRWKVPPAEKNPEFLNNFIEQRKELVAESIKKSFLGKKTKQDVLQKSEEPSSHANTPRATVVSDGSTEFWKEPPVSPKTIIEGSDGSLRTGKRSGMEYWEHTKKWSQGFLESYNAETDPEVKGVMRDIGKDLDRWITEKEIQEASELMDKMPEKGRKFVKEKLDKVKREMELFGPQAVVSKYREYAEEKEEDYLWWLDLPFVLCIELYTVENEEQKVGFYSLEMAADLELDPKQYHVIAFEDAGDCKNLCYIIQAQMEILGNGNAFIVARPPKDAFREAKENGFSVTVIRKGQLQLNVDQTLQEVEELIVEIGSKIYHDKIMQERSVDINGLMKGVFGISKPSKRKRSKRKLKRRTKL</sequence>
<protein>
    <submittedName>
        <fullName evidence="2">Embryo defective</fullName>
    </submittedName>
</protein>
<gene>
    <name evidence="2" type="ORF">Fot_50400</name>
</gene>
<feature type="compositionally biased region" description="Basic and acidic residues" evidence="1">
    <location>
        <begin position="866"/>
        <end position="876"/>
    </location>
</feature>
<dbReference type="AlphaFoldDB" id="A0ABD1PYV6"/>
<comment type="caution">
    <text evidence="2">The sequence shown here is derived from an EMBL/GenBank/DDBJ whole genome shotgun (WGS) entry which is preliminary data.</text>
</comment>
<dbReference type="EMBL" id="JBFOLJ010000016">
    <property type="protein sequence ID" value="KAL2468824.1"/>
    <property type="molecule type" value="Genomic_DNA"/>
</dbReference>
<feature type="region of interest" description="Disordered" evidence="1">
    <location>
        <begin position="408"/>
        <end position="438"/>
    </location>
</feature>